<dbReference type="Gene3D" id="3.20.20.70">
    <property type="entry name" value="Aldolase class I"/>
    <property type="match status" value="1"/>
</dbReference>
<keyword evidence="12" id="KW-1185">Reference proteome</keyword>
<evidence type="ECO:0000313" key="12">
    <source>
        <dbReference type="Proteomes" id="UP000240739"/>
    </source>
</evidence>
<dbReference type="PANTHER" id="PTHR43406">
    <property type="entry name" value="TRYPTOPHAN SYNTHASE, ALPHA CHAIN"/>
    <property type="match status" value="1"/>
</dbReference>
<dbReference type="FunFam" id="3.20.20.70:FF:000037">
    <property type="entry name" value="Tryptophan synthase alpha chain"/>
    <property type="match status" value="1"/>
</dbReference>
<evidence type="ECO:0000256" key="1">
    <source>
        <dbReference type="ARBA" id="ARBA00003365"/>
    </source>
</evidence>
<dbReference type="HAMAP" id="MF_00131">
    <property type="entry name" value="Trp_synth_alpha"/>
    <property type="match status" value="1"/>
</dbReference>
<dbReference type="PROSITE" id="PS00167">
    <property type="entry name" value="TRP_SYNTHASE_ALPHA"/>
    <property type="match status" value="1"/>
</dbReference>
<dbReference type="NCBIfam" id="TIGR00262">
    <property type="entry name" value="trpA"/>
    <property type="match status" value="1"/>
</dbReference>
<evidence type="ECO:0000256" key="7">
    <source>
        <dbReference type="ARBA" id="ARBA00023239"/>
    </source>
</evidence>
<keyword evidence="6 9" id="KW-0057">Aromatic amino acid biosynthesis</keyword>
<dbReference type="GO" id="GO:0004834">
    <property type="term" value="F:tryptophan synthase activity"/>
    <property type="evidence" value="ECO:0007669"/>
    <property type="project" value="UniProtKB-UniRule"/>
</dbReference>
<sequence length="268" mass="27154">MSTTTTNAGAERIAAAFREHGRRAALMPYLMAGFPDDATARAIGQAYADGGADLVELGVPFSDPLADGPVIHEAGTRALAAGSTVDAVLRQCEALAPRVPVVLMCYAQLVLARGADAFARQLADAGGSGLIVPDLPMEEAAALLPACEEHGIALVPLVAPTTPDERLGRIGAEARGFLYTVSVVGTTGERAALADQFGSIVARAKAATDVPVALGFGIATPEQARQAADAGADGVIVGSRLVREAGEAADPAAAVRAVVRGLADGLEH</sequence>
<dbReference type="UniPathway" id="UPA00035">
    <property type="reaction ID" value="UER00044"/>
</dbReference>
<dbReference type="InterPro" id="IPR011060">
    <property type="entry name" value="RibuloseP-bd_barrel"/>
</dbReference>
<comment type="pathway">
    <text evidence="2 9">Amino-acid biosynthesis; L-tryptophan biosynthesis; L-tryptophan from chorismate: step 5/5.</text>
</comment>
<keyword evidence="7 9" id="KW-0456">Lyase</keyword>
<evidence type="ECO:0000256" key="9">
    <source>
        <dbReference type="HAMAP-Rule" id="MF_00131"/>
    </source>
</evidence>
<dbReference type="Proteomes" id="UP000240739">
    <property type="component" value="Unassembled WGS sequence"/>
</dbReference>
<dbReference type="InterPro" id="IPR018204">
    <property type="entry name" value="Trp_synthase_alpha_AS"/>
</dbReference>
<proteinExistence type="inferred from homology"/>
<evidence type="ECO:0000256" key="10">
    <source>
        <dbReference type="RuleBase" id="RU003662"/>
    </source>
</evidence>
<reference evidence="11 12" key="1">
    <citation type="submission" date="2018-03" db="EMBL/GenBank/DDBJ databases">
        <title>Aquarubrobacter algicola gen. nov., sp. nov., a novel actinobacterium isolated from shallow eutrophic lake during the end of cyanobacterial harmful algal blooms.</title>
        <authorList>
            <person name="Chun S.J."/>
        </authorList>
    </citation>
    <scope>NUCLEOTIDE SEQUENCE [LARGE SCALE GENOMIC DNA]</scope>
    <source>
        <strain evidence="11 12">Seoho-28</strain>
    </source>
</reference>
<accession>A0A2T4UEM1</accession>
<comment type="catalytic activity">
    <reaction evidence="8 9">
        <text>(1S,2R)-1-C-(indol-3-yl)glycerol 3-phosphate + L-serine = D-glyceraldehyde 3-phosphate + L-tryptophan + H2O</text>
        <dbReference type="Rhea" id="RHEA:10532"/>
        <dbReference type="ChEBI" id="CHEBI:15377"/>
        <dbReference type="ChEBI" id="CHEBI:33384"/>
        <dbReference type="ChEBI" id="CHEBI:57912"/>
        <dbReference type="ChEBI" id="CHEBI:58866"/>
        <dbReference type="ChEBI" id="CHEBI:59776"/>
        <dbReference type="EC" id="4.2.1.20"/>
    </reaction>
</comment>
<comment type="function">
    <text evidence="1 9">The alpha subunit is responsible for the aldol cleavage of indoleglycerol phosphate to indole and glyceraldehyde 3-phosphate.</text>
</comment>
<evidence type="ECO:0000256" key="5">
    <source>
        <dbReference type="ARBA" id="ARBA00022822"/>
    </source>
</evidence>
<dbReference type="EC" id="4.2.1.20" evidence="9"/>
<dbReference type="SUPFAM" id="SSF51366">
    <property type="entry name" value="Ribulose-phoshate binding barrel"/>
    <property type="match status" value="1"/>
</dbReference>
<dbReference type="InterPro" id="IPR002028">
    <property type="entry name" value="Trp_synthase_suA"/>
</dbReference>
<comment type="subunit">
    <text evidence="3 9">Tetramer of two alpha and two beta chains.</text>
</comment>
<keyword evidence="4 9" id="KW-0028">Amino-acid biosynthesis</keyword>
<protein>
    <recommendedName>
        <fullName evidence="9">Tryptophan synthase alpha chain</fullName>
        <ecNumber evidence="9">4.2.1.20</ecNumber>
    </recommendedName>
</protein>
<dbReference type="RefSeq" id="WP_107569952.1">
    <property type="nucleotide sequence ID" value="NZ_PYYB01000002.1"/>
</dbReference>
<evidence type="ECO:0000256" key="3">
    <source>
        <dbReference type="ARBA" id="ARBA00011270"/>
    </source>
</evidence>
<dbReference type="Pfam" id="PF00290">
    <property type="entry name" value="Trp_syntA"/>
    <property type="match status" value="1"/>
</dbReference>
<keyword evidence="5 9" id="KW-0822">Tryptophan biosynthesis</keyword>
<name>A0A2T4UEM1_9ACTN</name>
<feature type="active site" description="Proton acceptor" evidence="9">
    <location>
        <position position="56"/>
    </location>
</feature>
<dbReference type="AlphaFoldDB" id="A0A2T4UEM1"/>
<organism evidence="11 12">
    <name type="scientific">Paraconexibacter algicola</name>
    <dbReference type="NCBI Taxonomy" id="2133960"/>
    <lineage>
        <taxon>Bacteria</taxon>
        <taxon>Bacillati</taxon>
        <taxon>Actinomycetota</taxon>
        <taxon>Thermoleophilia</taxon>
        <taxon>Solirubrobacterales</taxon>
        <taxon>Paraconexibacteraceae</taxon>
        <taxon>Paraconexibacter</taxon>
    </lineage>
</organism>
<feature type="active site" description="Proton acceptor" evidence="9">
    <location>
        <position position="67"/>
    </location>
</feature>
<dbReference type="OrthoDB" id="9804578at2"/>
<evidence type="ECO:0000256" key="6">
    <source>
        <dbReference type="ARBA" id="ARBA00023141"/>
    </source>
</evidence>
<evidence type="ECO:0000313" key="11">
    <source>
        <dbReference type="EMBL" id="PTL56233.1"/>
    </source>
</evidence>
<dbReference type="PANTHER" id="PTHR43406:SF1">
    <property type="entry name" value="TRYPTOPHAN SYNTHASE ALPHA CHAIN, CHLOROPLASTIC"/>
    <property type="match status" value="1"/>
</dbReference>
<dbReference type="GO" id="GO:0005829">
    <property type="term" value="C:cytosol"/>
    <property type="evidence" value="ECO:0007669"/>
    <property type="project" value="TreeGrafter"/>
</dbReference>
<dbReference type="CDD" id="cd04724">
    <property type="entry name" value="Tryptophan_synthase_alpha"/>
    <property type="match status" value="1"/>
</dbReference>
<dbReference type="EMBL" id="PYYB01000002">
    <property type="protein sequence ID" value="PTL56233.1"/>
    <property type="molecule type" value="Genomic_DNA"/>
</dbReference>
<comment type="caution">
    <text evidence="11">The sequence shown here is derived from an EMBL/GenBank/DDBJ whole genome shotgun (WGS) entry which is preliminary data.</text>
</comment>
<evidence type="ECO:0000256" key="2">
    <source>
        <dbReference type="ARBA" id="ARBA00004733"/>
    </source>
</evidence>
<evidence type="ECO:0000256" key="8">
    <source>
        <dbReference type="ARBA" id="ARBA00049047"/>
    </source>
</evidence>
<evidence type="ECO:0000256" key="4">
    <source>
        <dbReference type="ARBA" id="ARBA00022605"/>
    </source>
</evidence>
<comment type="similarity">
    <text evidence="9 10">Belongs to the TrpA family.</text>
</comment>
<gene>
    <name evidence="9" type="primary">trpA</name>
    <name evidence="11" type="ORF">C7Y72_14725</name>
</gene>
<dbReference type="InterPro" id="IPR013785">
    <property type="entry name" value="Aldolase_TIM"/>
</dbReference>